<dbReference type="EMBL" id="MN739267">
    <property type="protein sequence ID" value="QHS96238.1"/>
    <property type="molecule type" value="Genomic_DNA"/>
</dbReference>
<name>A0A6C0BXV3_9ZZZZ</name>
<organism evidence="1">
    <name type="scientific">viral metagenome</name>
    <dbReference type="NCBI Taxonomy" id="1070528"/>
    <lineage>
        <taxon>unclassified sequences</taxon>
        <taxon>metagenomes</taxon>
        <taxon>organismal metagenomes</taxon>
    </lineage>
</organism>
<sequence>MISIATSRFNNETWDENCSYRLRTNASNGCIYGCPRRISPKITDESHIFIIEMNNSTNQIEGIGLIKNAVRADKYYNIYKCHNYNRYVYKGDYHIDRAVLEKMNIELVEFLDYILFKEKTHMKRGSGIKLIPEKLLKHEMCRTMVIQEEIRKIFRQHFTCTEINEPKNFK</sequence>
<protein>
    <submittedName>
        <fullName evidence="1">Uncharacterized protein</fullName>
    </submittedName>
</protein>
<accession>A0A6C0BXV3</accession>
<evidence type="ECO:0000313" key="1">
    <source>
        <dbReference type="EMBL" id="QHS96238.1"/>
    </source>
</evidence>
<dbReference type="AlphaFoldDB" id="A0A6C0BXV3"/>
<reference evidence="1" key="1">
    <citation type="journal article" date="2020" name="Nature">
        <title>Giant virus diversity and host interactions through global metagenomics.</title>
        <authorList>
            <person name="Schulz F."/>
            <person name="Roux S."/>
            <person name="Paez-Espino D."/>
            <person name="Jungbluth S."/>
            <person name="Walsh D.A."/>
            <person name="Denef V.J."/>
            <person name="McMahon K.D."/>
            <person name="Konstantinidis K.T."/>
            <person name="Eloe-Fadrosh E.A."/>
            <person name="Kyrpides N.C."/>
            <person name="Woyke T."/>
        </authorList>
    </citation>
    <scope>NUCLEOTIDE SEQUENCE</scope>
    <source>
        <strain evidence="1">GVMAG-M-3300019093-7</strain>
    </source>
</reference>
<proteinExistence type="predicted"/>